<feature type="binding site" evidence="4">
    <location>
        <position position="140"/>
    </location>
    <ligand>
        <name>ATP</name>
        <dbReference type="ChEBI" id="CHEBI:30616"/>
    </ligand>
</feature>
<dbReference type="Pfam" id="PF22660">
    <property type="entry name" value="RS_preATP-grasp-like"/>
    <property type="match status" value="1"/>
</dbReference>
<dbReference type="PANTHER" id="PTHR11609:SF5">
    <property type="entry name" value="PHOSPHORIBOSYLAMINOIMIDAZOLE CARBOXYLASE"/>
    <property type="match status" value="1"/>
</dbReference>
<reference evidence="7 8" key="1">
    <citation type="journal article" date="2012" name="Stand. Genomic Sci.">
        <title>Complete genome sequencing and analysis of Saprospira grandis str. Lewin, a predatory marine bacterium.</title>
        <authorList>
            <person name="Saw J.H."/>
            <person name="Yuryev A."/>
            <person name="Kanbe M."/>
            <person name="Hou S."/>
            <person name="Young A.G."/>
            <person name="Aizawa S."/>
            <person name="Alam M."/>
        </authorList>
    </citation>
    <scope>NUCLEOTIDE SEQUENCE [LARGE SCALE GENOMIC DNA]</scope>
    <source>
        <strain evidence="7 8">Lewin</strain>
    </source>
</reference>
<dbReference type="KEGG" id="sgn:SGRA_3654"/>
<evidence type="ECO:0000313" key="8">
    <source>
        <dbReference type="Proteomes" id="UP000007519"/>
    </source>
</evidence>
<feature type="binding site" evidence="4">
    <location>
        <position position="179"/>
    </location>
    <ligand>
        <name>ATP</name>
        <dbReference type="ChEBI" id="CHEBI:30616"/>
    </ligand>
</feature>
<dbReference type="eggNOG" id="COG0026">
    <property type="taxonomic scope" value="Bacteria"/>
</dbReference>
<feature type="binding site" evidence="4">
    <location>
        <begin position="258"/>
        <end position="259"/>
    </location>
    <ligand>
        <name>ATP</name>
        <dbReference type="ChEBI" id="CHEBI:30616"/>
    </ligand>
</feature>
<dbReference type="STRING" id="984262.SGRA_3654"/>
<dbReference type="GO" id="GO:0034028">
    <property type="term" value="F:5-(carboxyamino)imidazole ribonucleotide synthase activity"/>
    <property type="evidence" value="ECO:0007669"/>
    <property type="project" value="UniProtKB-UniRule"/>
</dbReference>
<dbReference type="PROSITE" id="PS50975">
    <property type="entry name" value="ATP_GRASP"/>
    <property type="match status" value="1"/>
</dbReference>
<dbReference type="RefSeq" id="WP_015693965.1">
    <property type="nucleotide sequence ID" value="NC_016940.1"/>
</dbReference>
<dbReference type="InterPro" id="IPR005875">
    <property type="entry name" value="PurK"/>
</dbReference>
<dbReference type="Gene3D" id="3.30.1490.20">
    <property type="entry name" value="ATP-grasp fold, A domain"/>
    <property type="match status" value="1"/>
</dbReference>
<dbReference type="Proteomes" id="UP000007519">
    <property type="component" value="Chromosome"/>
</dbReference>
<dbReference type="UniPathway" id="UPA00074">
    <property type="reaction ID" value="UER00942"/>
</dbReference>
<comment type="subunit">
    <text evidence="4 5">Homodimer.</text>
</comment>
<dbReference type="InterPro" id="IPR011761">
    <property type="entry name" value="ATP-grasp"/>
</dbReference>
<dbReference type="SUPFAM" id="SSF52440">
    <property type="entry name" value="PreATP-grasp domain"/>
    <property type="match status" value="1"/>
</dbReference>
<evidence type="ECO:0000256" key="3">
    <source>
        <dbReference type="ARBA" id="ARBA00022840"/>
    </source>
</evidence>
<evidence type="ECO:0000256" key="4">
    <source>
        <dbReference type="HAMAP-Rule" id="MF_01928"/>
    </source>
</evidence>
<evidence type="ECO:0000256" key="1">
    <source>
        <dbReference type="ARBA" id="ARBA00022741"/>
    </source>
</evidence>
<dbReference type="HOGENOM" id="CLU_011534_0_2_10"/>
<comment type="function">
    <text evidence="4">Catalyzes the ATP-dependent conversion of 5-aminoimidazole ribonucleotide (AIR) and HCO(3)(-) to N5-carboxyaminoimidazole ribonucleotide (N5-CAIR).</text>
</comment>
<dbReference type="GO" id="GO:0046872">
    <property type="term" value="F:metal ion binding"/>
    <property type="evidence" value="ECO:0007669"/>
    <property type="project" value="InterPro"/>
</dbReference>
<dbReference type="InterPro" id="IPR013815">
    <property type="entry name" value="ATP_grasp_subdomain_1"/>
</dbReference>
<comment type="pathway">
    <text evidence="4 5">Purine metabolism; IMP biosynthesis via de novo pathway; 5-amino-1-(5-phospho-D-ribosyl)imidazole-4-carboxylate from 5-amino-1-(5-phospho-D-ribosyl)imidazole (N5-CAIR route): step 1/2.</text>
</comment>
<proteinExistence type="inferred from homology"/>
<evidence type="ECO:0000256" key="5">
    <source>
        <dbReference type="RuleBase" id="RU361200"/>
    </source>
</evidence>
<organism evidence="7 8">
    <name type="scientific">Saprospira grandis (strain Lewin)</name>
    <dbReference type="NCBI Taxonomy" id="984262"/>
    <lineage>
        <taxon>Bacteria</taxon>
        <taxon>Pseudomonadati</taxon>
        <taxon>Bacteroidota</taxon>
        <taxon>Saprospiria</taxon>
        <taxon>Saprospirales</taxon>
        <taxon>Saprospiraceae</taxon>
        <taxon>Saprospira</taxon>
    </lineage>
</organism>
<keyword evidence="3 4" id="KW-0067">ATP-binding</keyword>
<dbReference type="PANTHER" id="PTHR11609">
    <property type="entry name" value="PURINE BIOSYNTHESIS PROTEIN 6/7, PUR6/7"/>
    <property type="match status" value="1"/>
</dbReference>
<sequence length="378" mass="42172">MQKKLGILGGGQLGRMLIQSATDFNIQMGILDSQLEAPASSLAKHFVQGDLLDEETVYAFGQDYDLISIEIEKVNTAALKRLEAEGKKVYPQAAIIELIQDKGKQKEFYRAQGFPTADFLLLANKEELLAQTDFLPAVQKLRRDGYDGKGVQVLRQESDLGKAFEAPSVLEKLVDIQQEIAVIVARSASGEIRTYPAVEMIFHPEANLVEYLFSPARIEENMAQKADQMAKDLIEKLGMVGLLAVEFFIDRAGNLLVNEVAPRPHNSGHQSIEGNVCSQFEQHLRAIYDWPLGDSQIQTPSILLNLLGEEGFHGPAKLEGLKEVLAISGVHLHLYGKEDCKPFRKMGHITVTDQNLERLMEKARFVKNTLKIRGLHRI</sequence>
<dbReference type="GO" id="GO:0004638">
    <property type="term" value="F:phosphoribosylaminoimidazole carboxylase activity"/>
    <property type="evidence" value="ECO:0007669"/>
    <property type="project" value="InterPro"/>
</dbReference>
<keyword evidence="2 4" id="KW-0658">Purine biosynthesis</keyword>
<gene>
    <name evidence="4 5 7" type="primary">purK</name>
    <name evidence="7" type="ordered locus">SGRA_3654</name>
</gene>
<dbReference type="GO" id="GO:0005829">
    <property type="term" value="C:cytosol"/>
    <property type="evidence" value="ECO:0007669"/>
    <property type="project" value="TreeGrafter"/>
</dbReference>
<dbReference type="EC" id="6.3.4.18" evidence="4 5"/>
<name>H6L6U5_SAPGL</name>
<evidence type="ECO:0000259" key="6">
    <source>
        <dbReference type="PROSITE" id="PS50975"/>
    </source>
</evidence>
<evidence type="ECO:0000313" key="7">
    <source>
        <dbReference type="EMBL" id="AFC26375.1"/>
    </source>
</evidence>
<evidence type="ECO:0000256" key="2">
    <source>
        <dbReference type="ARBA" id="ARBA00022755"/>
    </source>
</evidence>
<dbReference type="GO" id="GO:0006189">
    <property type="term" value="P:'de novo' IMP biosynthetic process"/>
    <property type="evidence" value="ECO:0007669"/>
    <property type="project" value="UniProtKB-UniRule"/>
</dbReference>
<dbReference type="NCBIfam" id="TIGR01161">
    <property type="entry name" value="purK"/>
    <property type="match status" value="1"/>
</dbReference>
<comment type="similarity">
    <text evidence="4 5">Belongs to the PurK/PurT family.</text>
</comment>
<keyword evidence="4 5" id="KW-0436">Ligase</keyword>
<dbReference type="InterPro" id="IPR016185">
    <property type="entry name" value="PreATP-grasp_dom_sf"/>
</dbReference>
<keyword evidence="8" id="KW-1185">Reference proteome</keyword>
<feature type="binding site" evidence="4">
    <location>
        <begin position="171"/>
        <end position="174"/>
    </location>
    <ligand>
        <name>ATP</name>
        <dbReference type="ChEBI" id="CHEBI:30616"/>
    </ligand>
</feature>
<comment type="function">
    <text evidence="5">Catalyzes the ATP-dependent conversion of 5-aminoimidazole ribonucleotide (AIR) and HCO(3)- to N5-carboxyaminoimidazole ribonucleotide (N5-CAIR).</text>
</comment>
<dbReference type="InterPro" id="IPR040686">
    <property type="entry name" value="PurK_C"/>
</dbReference>
<dbReference type="Gene3D" id="3.40.50.20">
    <property type="match status" value="1"/>
</dbReference>
<dbReference type="Pfam" id="PF02222">
    <property type="entry name" value="ATP-grasp"/>
    <property type="match status" value="1"/>
</dbReference>
<dbReference type="SUPFAM" id="SSF56059">
    <property type="entry name" value="Glutathione synthetase ATP-binding domain-like"/>
    <property type="match status" value="1"/>
</dbReference>
<dbReference type="HAMAP" id="MF_01928">
    <property type="entry name" value="PurK"/>
    <property type="match status" value="1"/>
</dbReference>
<dbReference type="InterPro" id="IPR054350">
    <property type="entry name" value="PurT/PurK_preATP-grasp"/>
</dbReference>
<dbReference type="AlphaFoldDB" id="H6L6U5"/>
<protein>
    <recommendedName>
        <fullName evidence="4 5">N5-carboxyaminoimidazole ribonucleotide synthase</fullName>
        <shortName evidence="4 5">N5-CAIR synthase</shortName>
        <ecNumber evidence="4 5">6.3.4.18</ecNumber>
    </recommendedName>
    <alternativeName>
        <fullName evidence="4 5">5-(carboxyamino)imidazole ribonucleotide synthetase</fullName>
    </alternativeName>
</protein>
<dbReference type="Pfam" id="PF17769">
    <property type="entry name" value="PurK_C"/>
    <property type="match status" value="1"/>
</dbReference>
<dbReference type="InterPro" id="IPR011054">
    <property type="entry name" value="Rudment_hybrid_motif"/>
</dbReference>
<dbReference type="SUPFAM" id="SSF51246">
    <property type="entry name" value="Rudiment single hybrid motif"/>
    <property type="match status" value="1"/>
</dbReference>
<dbReference type="Gene3D" id="3.30.470.20">
    <property type="entry name" value="ATP-grasp fold, B domain"/>
    <property type="match status" value="1"/>
</dbReference>
<dbReference type="InterPro" id="IPR003135">
    <property type="entry name" value="ATP-grasp_carboxylate-amine"/>
</dbReference>
<dbReference type="NCBIfam" id="NF004679">
    <property type="entry name" value="PRK06019.1-5"/>
    <property type="match status" value="1"/>
</dbReference>
<dbReference type="GO" id="GO:0005524">
    <property type="term" value="F:ATP binding"/>
    <property type="evidence" value="ECO:0007669"/>
    <property type="project" value="UniProtKB-UniRule"/>
</dbReference>
<keyword evidence="1 4" id="KW-0547">Nucleotide-binding</keyword>
<dbReference type="EMBL" id="CP002831">
    <property type="protein sequence ID" value="AFC26375.1"/>
    <property type="molecule type" value="Genomic_DNA"/>
</dbReference>
<feature type="domain" description="ATP-grasp" evidence="6">
    <location>
        <begin position="106"/>
        <end position="288"/>
    </location>
</feature>
<feature type="binding site" evidence="4">
    <location>
        <position position="102"/>
    </location>
    <ligand>
        <name>ATP</name>
        <dbReference type="ChEBI" id="CHEBI:30616"/>
    </ligand>
</feature>
<comment type="caution">
    <text evidence="4">Lacks conserved residue(s) required for the propagation of feature annotation.</text>
</comment>
<comment type="catalytic activity">
    <reaction evidence="4 5">
        <text>5-amino-1-(5-phospho-beta-D-ribosyl)imidazole + hydrogencarbonate + ATP = 5-carboxyamino-1-(5-phospho-D-ribosyl)imidazole + ADP + phosphate + 2 H(+)</text>
        <dbReference type="Rhea" id="RHEA:19317"/>
        <dbReference type="ChEBI" id="CHEBI:15378"/>
        <dbReference type="ChEBI" id="CHEBI:17544"/>
        <dbReference type="ChEBI" id="CHEBI:30616"/>
        <dbReference type="ChEBI" id="CHEBI:43474"/>
        <dbReference type="ChEBI" id="CHEBI:58730"/>
        <dbReference type="ChEBI" id="CHEBI:137981"/>
        <dbReference type="ChEBI" id="CHEBI:456216"/>
        <dbReference type="EC" id="6.3.4.18"/>
    </reaction>
</comment>
<accession>H6L6U5</accession>
<dbReference type="OrthoDB" id="9804625at2"/>